<dbReference type="AlphaFoldDB" id="A0A0S2KJD1"/>
<feature type="transmembrane region" description="Helical" evidence="1">
    <location>
        <begin position="6"/>
        <end position="27"/>
    </location>
</feature>
<keyword evidence="3" id="KW-1185">Reference proteome</keyword>
<proteinExistence type="predicted"/>
<name>A0A0S2KJD1_9BACT</name>
<evidence type="ECO:0000313" key="3">
    <source>
        <dbReference type="Proteomes" id="UP000056252"/>
    </source>
</evidence>
<accession>A0A0S2KJD1</accession>
<reference evidence="3" key="1">
    <citation type="submission" date="2015-11" db="EMBL/GenBank/DDBJ databases">
        <authorList>
            <person name="Holder M.E."/>
            <person name="Ajami N.J."/>
            <person name="Petrosino J.F."/>
        </authorList>
    </citation>
    <scope>NUCLEOTIDE SEQUENCE [LARGE SCALE GENOMIC DNA]</scope>
    <source>
        <strain evidence="3">F0113</strain>
    </source>
</reference>
<gene>
    <name evidence="2" type="ORF">AS203_03050</name>
</gene>
<keyword evidence="1" id="KW-0472">Membrane</keyword>
<dbReference type="STRING" id="76123.AS203_03050"/>
<dbReference type="RefSeq" id="WP_025066582.1">
    <property type="nucleotide sequence ID" value="NZ_CP013195.1"/>
</dbReference>
<dbReference type="KEGG" id="peo:AS203_03050"/>
<dbReference type="Proteomes" id="UP000056252">
    <property type="component" value="Chromosome"/>
</dbReference>
<sequence>MIKTLLLDTFLLMGIIWMLISIVYFCIRLDRLLSSMEKPVVETMEETAEVVLSEEDTSSPSVYSDYNSFEDYRNRFLHTSRFPRKTAFTMNVETLQVLRNILHDLNQRVSMTSYIENILREHLREHQKLINDAADKQRSKTTITL</sequence>
<evidence type="ECO:0000313" key="2">
    <source>
        <dbReference type="EMBL" id="ALO48190.1"/>
    </source>
</evidence>
<protein>
    <submittedName>
        <fullName evidence="2">Conjugal transfer protein TraC</fullName>
    </submittedName>
</protein>
<organism evidence="2 3">
    <name type="scientific">Hoylesella enoeca</name>
    <dbReference type="NCBI Taxonomy" id="76123"/>
    <lineage>
        <taxon>Bacteria</taxon>
        <taxon>Pseudomonadati</taxon>
        <taxon>Bacteroidota</taxon>
        <taxon>Bacteroidia</taxon>
        <taxon>Bacteroidales</taxon>
        <taxon>Prevotellaceae</taxon>
        <taxon>Hoylesella</taxon>
    </lineage>
</organism>
<keyword evidence="1" id="KW-0812">Transmembrane</keyword>
<dbReference type="InterPro" id="IPR021823">
    <property type="entry name" value="DUF3408"/>
</dbReference>
<dbReference type="OrthoDB" id="1079902at2"/>
<keyword evidence="1" id="KW-1133">Transmembrane helix</keyword>
<dbReference type="EMBL" id="CP013195">
    <property type="protein sequence ID" value="ALO48190.1"/>
    <property type="molecule type" value="Genomic_DNA"/>
</dbReference>
<evidence type="ECO:0000256" key="1">
    <source>
        <dbReference type="SAM" id="Phobius"/>
    </source>
</evidence>
<dbReference type="Pfam" id="PF11888">
    <property type="entry name" value="DUF3408"/>
    <property type="match status" value="1"/>
</dbReference>